<gene>
    <name evidence="4" type="ORF">MKW98_010920</name>
</gene>
<accession>A0AAD4SLR1</accession>
<dbReference type="Pfam" id="PF01985">
    <property type="entry name" value="CRS1_YhbY"/>
    <property type="match status" value="1"/>
</dbReference>
<sequence>MGWDILIRAARTSSTLNFSFSNANFSRLISYHTELISCPSQHLVKLNTWKPTWVFRNFSHGRINFATSQGKPKFEAHEYDPQEKRQYKSKWKCKKKFKMQLLRAKTKRKLANKKDPRNLRVKGKKQQKFLNAEERILDKIDKAKLKEALLMEKLKRYEVPKAQGPEVKQECLTGEERFYMKKMAQKGSNYLQVGVRGVYGGVIDNMHMHWKHHETVKVFCKLCRPGEVHEYAKEIARLSGGIPIQVIGNDTIIFYRGKNYVQPEVRCPADTLSKKRALEKSKYMQSLEAVRHFIAVAEKELELQYRHVALCNGPSSHDSISISTGKDSAFPGSSEVTTEEGLISHFDDFSIIPSEIEFDHSHQELLQSEETTESDNEYLSESEVDVGDGSMSVTNVSSDEEEVSFSLSKSSFCSSDCSPTVESRFNFYTRDLHGERLTNS</sequence>
<dbReference type="AlphaFoldDB" id="A0AAD4SLR1"/>
<dbReference type="InterPro" id="IPR040286">
    <property type="entry name" value="At3g25440-like"/>
</dbReference>
<dbReference type="PANTHER" id="PTHR31426">
    <property type="entry name" value="GROUP II INTRON SPLICING FACTOR CRS1-LIKE"/>
    <property type="match status" value="1"/>
</dbReference>
<dbReference type="EMBL" id="JAJJMB010009862">
    <property type="protein sequence ID" value="KAI3911976.1"/>
    <property type="molecule type" value="Genomic_DNA"/>
</dbReference>
<dbReference type="InterPro" id="IPR035920">
    <property type="entry name" value="YhbY-like_sf"/>
</dbReference>
<evidence type="ECO:0000313" key="5">
    <source>
        <dbReference type="Proteomes" id="UP001202328"/>
    </source>
</evidence>
<keyword evidence="1 2" id="KW-0694">RNA-binding</keyword>
<organism evidence="4 5">
    <name type="scientific">Papaver atlanticum</name>
    <dbReference type="NCBI Taxonomy" id="357466"/>
    <lineage>
        <taxon>Eukaryota</taxon>
        <taxon>Viridiplantae</taxon>
        <taxon>Streptophyta</taxon>
        <taxon>Embryophyta</taxon>
        <taxon>Tracheophyta</taxon>
        <taxon>Spermatophyta</taxon>
        <taxon>Magnoliopsida</taxon>
        <taxon>Ranunculales</taxon>
        <taxon>Papaveraceae</taxon>
        <taxon>Papaveroideae</taxon>
        <taxon>Papaver</taxon>
    </lineage>
</organism>
<proteinExistence type="predicted"/>
<dbReference type="GO" id="GO:0003723">
    <property type="term" value="F:RNA binding"/>
    <property type="evidence" value="ECO:0007669"/>
    <property type="project" value="UniProtKB-UniRule"/>
</dbReference>
<dbReference type="Gene3D" id="3.30.110.60">
    <property type="entry name" value="YhbY-like"/>
    <property type="match status" value="1"/>
</dbReference>
<reference evidence="4" key="1">
    <citation type="submission" date="2022-04" db="EMBL/GenBank/DDBJ databases">
        <title>A functionally conserved STORR gene fusion in Papaver species that diverged 16.8 million years ago.</title>
        <authorList>
            <person name="Catania T."/>
        </authorList>
    </citation>
    <scope>NUCLEOTIDE SEQUENCE</scope>
    <source>
        <strain evidence="4">S-188037</strain>
    </source>
</reference>
<dbReference type="PROSITE" id="PS51295">
    <property type="entry name" value="CRM"/>
    <property type="match status" value="1"/>
</dbReference>
<protein>
    <recommendedName>
        <fullName evidence="3">CRM domain-containing protein</fullName>
    </recommendedName>
</protein>
<dbReference type="SUPFAM" id="SSF75471">
    <property type="entry name" value="YhbY-like"/>
    <property type="match status" value="1"/>
</dbReference>
<dbReference type="Proteomes" id="UP001202328">
    <property type="component" value="Unassembled WGS sequence"/>
</dbReference>
<comment type="caution">
    <text evidence="4">The sequence shown here is derived from an EMBL/GenBank/DDBJ whole genome shotgun (WGS) entry which is preliminary data.</text>
</comment>
<evidence type="ECO:0000256" key="2">
    <source>
        <dbReference type="PROSITE-ProRule" id="PRU00626"/>
    </source>
</evidence>
<evidence type="ECO:0000259" key="3">
    <source>
        <dbReference type="PROSITE" id="PS51295"/>
    </source>
</evidence>
<name>A0AAD4SLR1_9MAGN</name>
<feature type="domain" description="CRM" evidence="3">
    <location>
        <begin position="170"/>
        <end position="267"/>
    </location>
</feature>
<dbReference type="InterPro" id="IPR001890">
    <property type="entry name" value="RNA-binding_CRM"/>
</dbReference>
<keyword evidence="5" id="KW-1185">Reference proteome</keyword>
<evidence type="ECO:0000313" key="4">
    <source>
        <dbReference type="EMBL" id="KAI3911976.1"/>
    </source>
</evidence>
<dbReference type="SMART" id="SM01103">
    <property type="entry name" value="CRS1_YhbY"/>
    <property type="match status" value="1"/>
</dbReference>
<evidence type="ECO:0000256" key="1">
    <source>
        <dbReference type="ARBA" id="ARBA00022884"/>
    </source>
</evidence>
<dbReference type="PANTHER" id="PTHR31426:SF2">
    <property type="entry name" value="OS01G0958400 PROTEIN"/>
    <property type="match status" value="1"/>
</dbReference>